<dbReference type="InterPro" id="IPR024523">
    <property type="entry name" value="DUF3793"/>
</dbReference>
<reference evidence="1" key="1">
    <citation type="submission" date="2020-10" db="EMBL/GenBank/DDBJ databases">
        <authorList>
            <person name="Gilroy R."/>
        </authorList>
    </citation>
    <scope>NUCLEOTIDE SEQUENCE</scope>
    <source>
        <strain evidence="1">CHK178-757</strain>
    </source>
</reference>
<gene>
    <name evidence="1" type="ORF">IAB46_11460</name>
</gene>
<dbReference type="Proteomes" id="UP000823927">
    <property type="component" value="Unassembled WGS sequence"/>
</dbReference>
<accession>A0A9D1F683</accession>
<evidence type="ECO:0000313" key="2">
    <source>
        <dbReference type="Proteomes" id="UP000823927"/>
    </source>
</evidence>
<sequence>MSEDVFQIITSADIKALKMQLALQCSPLLVGLKVSNLLIVSSKDENHVRRLFRRSGITARVIYKGDGKTTFLLYRPDALEGYLKLEGVRKLLLWLGYKRTCLEEILDIFCCRYNQYRSHKMDFPHEMGLLLGYPVGDVYGFIINKGKNYLYTGYWKIYDNLSETLELFGKFDAAKEFMIRRVNAGASFSDIIMKNGENGQTLKRA</sequence>
<dbReference type="AlphaFoldDB" id="A0A9D1F683"/>
<name>A0A9D1F683_9FIRM</name>
<comment type="caution">
    <text evidence="1">The sequence shown here is derived from an EMBL/GenBank/DDBJ whole genome shotgun (WGS) entry which is preliminary data.</text>
</comment>
<proteinExistence type="predicted"/>
<evidence type="ECO:0000313" key="1">
    <source>
        <dbReference type="EMBL" id="HIS48145.1"/>
    </source>
</evidence>
<dbReference type="EMBL" id="DVIT01000044">
    <property type="protein sequence ID" value="HIS48145.1"/>
    <property type="molecule type" value="Genomic_DNA"/>
</dbReference>
<reference evidence="1" key="2">
    <citation type="journal article" date="2021" name="PeerJ">
        <title>Extensive microbial diversity within the chicken gut microbiome revealed by metagenomics and culture.</title>
        <authorList>
            <person name="Gilroy R."/>
            <person name="Ravi A."/>
            <person name="Getino M."/>
            <person name="Pursley I."/>
            <person name="Horton D.L."/>
            <person name="Alikhan N.F."/>
            <person name="Baker D."/>
            <person name="Gharbi K."/>
            <person name="Hall N."/>
            <person name="Watson M."/>
            <person name="Adriaenssens E.M."/>
            <person name="Foster-Nyarko E."/>
            <person name="Jarju S."/>
            <person name="Secka A."/>
            <person name="Antonio M."/>
            <person name="Oren A."/>
            <person name="Chaudhuri R.R."/>
            <person name="La Ragione R."/>
            <person name="Hildebrand F."/>
            <person name="Pallen M.J."/>
        </authorList>
    </citation>
    <scope>NUCLEOTIDE SEQUENCE</scope>
    <source>
        <strain evidence="1">CHK178-757</strain>
    </source>
</reference>
<protein>
    <submittedName>
        <fullName evidence="1">DUF3793 family protein</fullName>
    </submittedName>
</protein>
<dbReference type="Pfam" id="PF12672">
    <property type="entry name" value="DUF3793"/>
    <property type="match status" value="1"/>
</dbReference>
<organism evidence="1 2">
    <name type="scientific">Candidatus Scybalocola faecigallinarum</name>
    <dbReference type="NCBI Taxonomy" id="2840941"/>
    <lineage>
        <taxon>Bacteria</taxon>
        <taxon>Bacillati</taxon>
        <taxon>Bacillota</taxon>
        <taxon>Clostridia</taxon>
        <taxon>Lachnospirales</taxon>
        <taxon>Lachnospiraceae</taxon>
        <taxon>Lachnospiraceae incertae sedis</taxon>
        <taxon>Candidatus Scybalocola (ex Gilroy et al. 2021)</taxon>
    </lineage>
</organism>